<keyword evidence="1" id="KW-0315">Glutamine amidotransferase</keyword>
<keyword evidence="5" id="KW-1185">Reference proteome</keyword>
<evidence type="ECO:0000256" key="1">
    <source>
        <dbReference type="ARBA" id="ARBA00022962"/>
    </source>
</evidence>
<reference evidence="4" key="1">
    <citation type="submission" date="2021-06" db="EMBL/GenBank/DDBJ databases">
        <title>Novel Mycoplasma species detected in California sea lions (Zalophus californianus) from the USA.</title>
        <authorList>
            <person name="Volokhov D.V."/>
            <person name="Furtak V.A."/>
            <person name="Zagorodnyaya T.A."/>
        </authorList>
    </citation>
    <scope>NUCLEOTIDE SEQUENCE [LARGE SCALE GENOMIC DNA]</scope>
    <source>
        <strain evidence="4">CSL 4779</strain>
    </source>
</reference>
<evidence type="ECO:0000313" key="5">
    <source>
        <dbReference type="Proteomes" id="UP000812267"/>
    </source>
</evidence>
<dbReference type="PANTHER" id="PTHR11550">
    <property type="entry name" value="CTP SYNTHASE"/>
    <property type="match status" value="1"/>
</dbReference>
<sequence>MIKILLRSLIMKKTKFIFTTGGVLSGLGKGVTAASMGNLLKAQGFNIFVLKLDPYLNIDPGVMNPMEHGEVYVTSDGGETDLDLGHYERFIDVKLTKESNFTTGRIFTRIFEKERKGEYGGKTVQIVPHVIDEIIDIIVSLAKNKQPDFMLIEIGGTVGDLESNPYIYAISKFASLYKKQTMFAHLAFVPFLTASKEYKSKPSQVSIASLRSFGINPNLLLLRSQGDVDLSIIKKISENAFLKPENVINIPDKANIYEIPLFLEKSGIIEIIFKHFNIKKPIIQNANNEWNEFIKKYLSKRQKPVNLLLVGKYTGLEDAYLSIVSSLKIAAAHLNVELNYELVDSEQITDKNIETMFSNIDGVMILPGFGVRGFYSKVDVAEYTRKNLIPTLGICLGFQAMAIAQARRLGIKNPTSKEFADKKVKQNFVLTPFYENGDTMKLGGTLRLGEDKIIALPNSLAQKIYGQEMFYERHRHRYEIADKYRHSLEDEEFIFSGIHPELKVAEICEVKNHPFYVGVQYHPEFTTRVLKSNPLFNEFLNATWLNKSSK</sequence>
<dbReference type="GO" id="GO:0003883">
    <property type="term" value="F:CTP synthase activity"/>
    <property type="evidence" value="ECO:0007669"/>
    <property type="project" value="UniProtKB-EC"/>
</dbReference>
<accession>A0ABS6DSM1</accession>
<dbReference type="InterPro" id="IPR017456">
    <property type="entry name" value="CTP_synthase_N"/>
</dbReference>
<evidence type="ECO:0000259" key="2">
    <source>
        <dbReference type="Pfam" id="PF00117"/>
    </source>
</evidence>
<dbReference type="Pfam" id="PF00117">
    <property type="entry name" value="GATase"/>
    <property type="match status" value="1"/>
</dbReference>
<dbReference type="Proteomes" id="UP000812267">
    <property type="component" value="Unassembled WGS sequence"/>
</dbReference>
<dbReference type="InterPro" id="IPR004468">
    <property type="entry name" value="CTP_synthase"/>
</dbReference>
<gene>
    <name evidence="4" type="ORF">KQ878_02840</name>
</gene>
<dbReference type="InterPro" id="IPR033828">
    <property type="entry name" value="GATase1_CTP_Synthase"/>
</dbReference>
<evidence type="ECO:0000313" key="4">
    <source>
        <dbReference type="EMBL" id="MBU4693811.1"/>
    </source>
</evidence>
<dbReference type="CDD" id="cd01746">
    <property type="entry name" value="GATase1_CTP_Synthase"/>
    <property type="match status" value="1"/>
</dbReference>
<feature type="domain" description="Glutamine amidotransferase" evidence="2">
    <location>
        <begin position="318"/>
        <end position="541"/>
    </location>
</feature>
<protein>
    <submittedName>
        <fullName evidence="4">CTP synthase</fullName>
        <ecNumber evidence="4">6.3.4.2</ecNumber>
    </submittedName>
</protein>
<comment type="caution">
    <text evidence="4">The sequence shown here is derived from an EMBL/GenBank/DDBJ whole genome shotgun (WGS) entry which is preliminary data.</text>
</comment>
<proteinExistence type="predicted"/>
<feature type="domain" description="CTP synthase N-terminal" evidence="3">
    <location>
        <begin position="15"/>
        <end position="278"/>
    </location>
</feature>
<dbReference type="EC" id="6.3.4.2" evidence="4"/>
<dbReference type="NCBIfam" id="TIGR00337">
    <property type="entry name" value="PyrG"/>
    <property type="match status" value="1"/>
</dbReference>
<dbReference type="PANTHER" id="PTHR11550:SF0">
    <property type="entry name" value="CTP SYNTHASE-RELATED"/>
    <property type="match status" value="1"/>
</dbReference>
<organism evidence="4 5">
    <name type="scientific">Mycoplasma zalophidermidis</name>
    <dbReference type="NCBI Taxonomy" id="398174"/>
    <lineage>
        <taxon>Bacteria</taxon>
        <taxon>Bacillati</taxon>
        <taxon>Mycoplasmatota</taxon>
        <taxon>Mollicutes</taxon>
        <taxon>Mycoplasmataceae</taxon>
        <taxon>Mycoplasma</taxon>
    </lineage>
</organism>
<name>A0ABS6DSM1_9MOLU</name>
<evidence type="ECO:0000259" key="3">
    <source>
        <dbReference type="Pfam" id="PF06418"/>
    </source>
</evidence>
<dbReference type="Pfam" id="PF06418">
    <property type="entry name" value="CTP_synth_N"/>
    <property type="match status" value="1"/>
</dbReference>
<keyword evidence="4" id="KW-0436">Ligase</keyword>
<dbReference type="InterPro" id="IPR017926">
    <property type="entry name" value="GATASE"/>
</dbReference>
<dbReference type="NCBIfam" id="NF003792">
    <property type="entry name" value="PRK05380.1"/>
    <property type="match status" value="1"/>
</dbReference>
<dbReference type="EMBL" id="JAHMHK010000004">
    <property type="protein sequence ID" value="MBU4693811.1"/>
    <property type="molecule type" value="Genomic_DNA"/>
</dbReference>
<dbReference type="PROSITE" id="PS51273">
    <property type="entry name" value="GATASE_TYPE_1"/>
    <property type="match status" value="1"/>
</dbReference>